<dbReference type="Proteomes" id="UP001232063">
    <property type="component" value="Unassembled WGS sequence"/>
</dbReference>
<dbReference type="EMBL" id="JASJOU010000003">
    <property type="protein sequence ID" value="MDJ1501340.1"/>
    <property type="molecule type" value="Genomic_DNA"/>
</dbReference>
<name>A0AAE3R4Q0_9BACT</name>
<proteinExistence type="inferred from homology"/>
<dbReference type="InterPro" id="IPR020904">
    <property type="entry name" value="Sc_DH/Rdtase_CS"/>
</dbReference>
<protein>
    <submittedName>
        <fullName evidence="4">SDR family NAD(P)-dependent oxidoreductase</fullName>
    </submittedName>
</protein>
<dbReference type="PRINTS" id="PR00080">
    <property type="entry name" value="SDRFAMILY"/>
</dbReference>
<evidence type="ECO:0000256" key="3">
    <source>
        <dbReference type="RuleBase" id="RU000363"/>
    </source>
</evidence>
<reference evidence="4" key="1">
    <citation type="submission" date="2023-05" db="EMBL/GenBank/DDBJ databases">
        <authorList>
            <person name="Zhang X."/>
        </authorList>
    </citation>
    <scope>NUCLEOTIDE SEQUENCE</scope>
    <source>
        <strain evidence="4">BD1B2-1</strain>
    </source>
</reference>
<evidence type="ECO:0000256" key="2">
    <source>
        <dbReference type="ARBA" id="ARBA00023002"/>
    </source>
</evidence>
<dbReference type="InterPro" id="IPR002347">
    <property type="entry name" value="SDR_fam"/>
</dbReference>
<dbReference type="InterPro" id="IPR051911">
    <property type="entry name" value="SDR_oxidoreductase"/>
</dbReference>
<dbReference type="SUPFAM" id="SSF51735">
    <property type="entry name" value="NAD(P)-binding Rossmann-fold domains"/>
    <property type="match status" value="1"/>
</dbReference>
<dbReference type="Pfam" id="PF00106">
    <property type="entry name" value="adh_short"/>
    <property type="match status" value="1"/>
</dbReference>
<organism evidence="4 5">
    <name type="scientific">Xanthocytophaga agilis</name>
    <dbReference type="NCBI Taxonomy" id="3048010"/>
    <lineage>
        <taxon>Bacteria</taxon>
        <taxon>Pseudomonadati</taxon>
        <taxon>Bacteroidota</taxon>
        <taxon>Cytophagia</taxon>
        <taxon>Cytophagales</taxon>
        <taxon>Rhodocytophagaceae</taxon>
        <taxon>Xanthocytophaga</taxon>
    </lineage>
</organism>
<evidence type="ECO:0000313" key="5">
    <source>
        <dbReference type="Proteomes" id="UP001232063"/>
    </source>
</evidence>
<dbReference type="GO" id="GO:0016491">
    <property type="term" value="F:oxidoreductase activity"/>
    <property type="evidence" value="ECO:0007669"/>
    <property type="project" value="UniProtKB-KW"/>
</dbReference>
<comment type="caution">
    <text evidence="4">The sequence shown here is derived from an EMBL/GenBank/DDBJ whole genome shotgun (WGS) entry which is preliminary data.</text>
</comment>
<keyword evidence="5" id="KW-1185">Reference proteome</keyword>
<dbReference type="PANTHER" id="PTHR43976">
    <property type="entry name" value="SHORT CHAIN DEHYDROGENASE"/>
    <property type="match status" value="1"/>
</dbReference>
<accession>A0AAE3R4Q0</accession>
<dbReference type="PROSITE" id="PS00061">
    <property type="entry name" value="ADH_SHORT"/>
    <property type="match status" value="1"/>
</dbReference>
<comment type="similarity">
    <text evidence="1 3">Belongs to the short-chain dehydrogenases/reductases (SDR) family.</text>
</comment>
<dbReference type="Gene3D" id="3.40.50.720">
    <property type="entry name" value="NAD(P)-binding Rossmann-like Domain"/>
    <property type="match status" value="1"/>
</dbReference>
<dbReference type="PRINTS" id="PR00081">
    <property type="entry name" value="GDHRDH"/>
</dbReference>
<gene>
    <name evidence="4" type="ORF">QNI22_11815</name>
</gene>
<dbReference type="PANTHER" id="PTHR43976:SF16">
    <property type="entry name" value="SHORT-CHAIN DEHYDROGENASE_REDUCTASE FAMILY PROTEIN"/>
    <property type="match status" value="1"/>
</dbReference>
<keyword evidence="2" id="KW-0560">Oxidoreductase</keyword>
<dbReference type="AlphaFoldDB" id="A0AAE3R4Q0"/>
<dbReference type="InterPro" id="IPR036291">
    <property type="entry name" value="NAD(P)-bd_dom_sf"/>
</dbReference>
<evidence type="ECO:0000313" key="4">
    <source>
        <dbReference type="EMBL" id="MDJ1501340.1"/>
    </source>
</evidence>
<dbReference type="CDD" id="cd05374">
    <property type="entry name" value="17beta-HSD-like_SDR_c"/>
    <property type="match status" value="1"/>
</dbReference>
<sequence length="277" mass="30941">MNTEKQKVWFITGTSKGLGLQLTKLVLSIGDKVAATTRDVEALKKKVGTNTENLFPVELDITSDKDVKEAINRVVQEFGRIDVVVNNAGYSLVGSMEEMSDEEFRKTMDVNLFGTVNVIRNVMPYLRKQQSGHIINISSNAGYVGFEKASSYNAAKFGVVGLSEALAQEVKGFGVHVTVVAPGQFRTEFMDSILYVKNRIAVYGVDEAEKMWSQFSGQQQGDPEKLVQILVNLSRMEQPPVRLLLGPDTYELVTKQRKVEEADFEKWKDLTLSTNFD</sequence>
<evidence type="ECO:0000256" key="1">
    <source>
        <dbReference type="ARBA" id="ARBA00006484"/>
    </source>
</evidence>
<dbReference type="RefSeq" id="WP_314510826.1">
    <property type="nucleotide sequence ID" value="NZ_JASJOU010000003.1"/>
</dbReference>